<evidence type="ECO:0000313" key="3">
    <source>
        <dbReference type="Proteomes" id="UP000009376"/>
    </source>
</evidence>
<dbReference type="InterPro" id="IPR036259">
    <property type="entry name" value="MFS_trans_sf"/>
</dbReference>
<dbReference type="GO" id="GO:0022857">
    <property type="term" value="F:transmembrane transporter activity"/>
    <property type="evidence" value="ECO:0007669"/>
    <property type="project" value="InterPro"/>
</dbReference>
<dbReference type="PANTHER" id="PTHR23518">
    <property type="entry name" value="C-METHYLTRANSFERASE"/>
    <property type="match status" value="1"/>
</dbReference>
<gene>
    <name evidence="2" type="ORF">BJBARM5_0201</name>
</gene>
<name>D6GUQ5_PARA5</name>
<sequence>MSKGRYWLAIIFPIASVSSGFGVIIPLYILSLHGNVVDVGLATTAYELVVIPASLIWGEATQKFNKLRFFILLSVIGTLPLIVLLYLLHSIIAAIIIYAAYAFIFTASSPAINVLIMNRRKDTVLRSYYGIYGLLNILGNIVGYIPGILLFSDVIARYLIILISFNTISILLTFLLIKNYKDKKSIRNKTKHISKMFPILNSISRLPQILTGHELILKLADIRKRKRTVRIFTMFAAIALVNFGIYLFNTSYIPFLYSFKLSFSDIFLVNVINGIGQAVIYLFFMTGWAKGKLRKYYRISTLIRSSSYFIAIISPIFLAGILYFNMFSYFVAGLGYAMWNISASVIIYVNISGKLEAHYIGIWSAIVGLSGVLGSISSGFISFYSGYILTFILSIIFTISSIFVFNRAYSNGDSIIDFGNKV</sequence>
<feature type="transmembrane region" description="Helical" evidence="1">
    <location>
        <begin position="7"/>
        <end position="30"/>
    </location>
</feature>
<feature type="transmembrane region" description="Helical" evidence="1">
    <location>
        <begin position="95"/>
        <end position="116"/>
    </location>
</feature>
<protein>
    <submittedName>
        <fullName evidence="2">Major facilitator superfamily MFS_1</fullName>
    </submittedName>
</protein>
<keyword evidence="1" id="KW-0812">Transmembrane</keyword>
<dbReference type="PANTHER" id="PTHR23518:SF2">
    <property type="entry name" value="MAJOR FACILITATOR SUPERFAMILY TRANSPORTER"/>
    <property type="match status" value="1"/>
</dbReference>
<dbReference type="AlphaFoldDB" id="D6GUQ5"/>
<evidence type="ECO:0000256" key="1">
    <source>
        <dbReference type="SAM" id="Phobius"/>
    </source>
</evidence>
<feature type="transmembrane region" description="Helical" evidence="1">
    <location>
        <begin position="301"/>
        <end position="323"/>
    </location>
</feature>
<dbReference type="Proteomes" id="UP000009376">
    <property type="component" value="Unassembled WGS sequence"/>
</dbReference>
<dbReference type="Gene3D" id="1.20.1250.20">
    <property type="entry name" value="MFS general substrate transporter like domains"/>
    <property type="match status" value="1"/>
</dbReference>
<evidence type="ECO:0000313" key="2">
    <source>
        <dbReference type="EMBL" id="EFD93045.1"/>
    </source>
</evidence>
<feature type="transmembrane region" description="Helical" evidence="1">
    <location>
        <begin position="329"/>
        <end position="349"/>
    </location>
</feature>
<dbReference type="SUPFAM" id="SSF103473">
    <property type="entry name" value="MFS general substrate transporter"/>
    <property type="match status" value="1"/>
</dbReference>
<proteinExistence type="predicted"/>
<feature type="transmembrane region" description="Helical" evidence="1">
    <location>
        <begin position="267"/>
        <end position="289"/>
    </location>
</feature>
<accession>D6GUQ5</accession>
<feature type="transmembrane region" description="Helical" evidence="1">
    <location>
        <begin position="387"/>
        <end position="405"/>
    </location>
</feature>
<keyword evidence="1" id="KW-1133">Transmembrane helix</keyword>
<feature type="transmembrane region" description="Helical" evidence="1">
    <location>
        <begin position="155"/>
        <end position="177"/>
    </location>
</feature>
<feature type="transmembrane region" description="Helical" evidence="1">
    <location>
        <begin position="36"/>
        <end position="57"/>
    </location>
</feature>
<feature type="transmembrane region" description="Helical" evidence="1">
    <location>
        <begin position="228"/>
        <end position="247"/>
    </location>
</feature>
<reference evidence="2 3" key="1">
    <citation type="journal article" date="2010" name="Proc. Natl. Acad. Sci. U.S.A.">
        <title>Enigmatic, ultrasmall, uncultivated Archaea.</title>
        <authorList>
            <person name="Baker B.J."/>
            <person name="Comolli L.R."/>
            <person name="Dick G.J."/>
            <person name="Hauser L.J."/>
            <person name="Hyatt D."/>
            <person name="Dill B.D."/>
            <person name="Land M.L."/>
            <person name="Verberkmoes N.C."/>
            <person name="Hettich R.L."/>
            <person name="Banfield J.F."/>
        </authorList>
    </citation>
    <scope>NUCLEOTIDE SEQUENCE [LARGE SCALE GENOMIC DNA]</scope>
</reference>
<feature type="transmembrane region" description="Helical" evidence="1">
    <location>
        <begin position="128"/>
        <end position="149"/>
    </location>
</feature>
<dbReference type="EMBL" id="GG745547">
    <property type="protein sequence ID" value="EFD93045.1"/>
    <property type="molecule type" value="Genomic_DNA"/>
</dbReference>
<dbReference type="Pfam" id="PF07690">
    <property type="entry name" value="MFS_1"/>
    <property type="match status" value="1"/>
</dbReference>
<feature type="transmembrane region" description="Helical" evidence="1">
    <location>
        <begin position="69"/>
        <end position="89"/>
    </location>
</feature>
<feature type="transmembrane region" description="Helical" evidence="1">
    <location>
        <begin position="361"/>
        <end position="381"/>
    </location>
</feature>
<dbReference type="InterPro" id="IPR011701">
    <property type="entry name" value="MFS"/>
</dbReference>
<keyword evidence="1" id="KW-0472">Membrane</keyword>
<organism evidence="2 3">
    <name type="scientific">Candidatus Parvarchaeum acidophilus ARMAN-5</name>
    <dbReference type="NCBI Taxonomy" id="662762"/>
    <lineage>
        <taxon>Archaea</taxon>
        <taxon>Candidatus Parvarchaeota</taxon>
        <taxon>Candidatus Parvarchaeum</taxon>
    </lineage>
</organism>